<protein>
    <submittedName>
        <fullName evidence="9">ABC transporter ATP-binding protein</fullName>
    </submittedName>
</protein>
<dbReference type="InterPro" id="IPR003593">
    <property type="entry name" value="AAA+_ATPase"/>
</dbReference>
<evidence type="ECO:0000256" key="7">
    <source>
        <dbReference type="SAM" id="MobiDB-lite"/>
    </source>
</evidence>
<comment type="subcellular location">
    <subcellularLocation>
        <location evidence="1">Cell membrane</location>
        <topology evidence="1">Peripheral membrane protein</topology>
    </subcellularLocation>
</comment>
<dbReference type="GO" id="GO:0015833">
    <property type="term" value="P:peptide transport"/>
    <property type="evidence" value="ECO:0007669"/>
    <property type="project" value="InterPro"/>
</dbReference>
<dbReference type="InterPro" id="IPR003439">
    <property type="entry name" value="ABC_transporter-like_ATP-bd"/>
</dbReference>
<dbReference type="InterPro" id="IPR013563">
    <property type="entry name" value="Oligopep_ABC_C"/>
</dbReference>
<evidence type="ECO:0000256" key="5">
    <source>
        <dbReference type="ARBA" id="ARBA00022840"/>
    </source>
</evidence>
<dbReference type="InterPro" id="IPR017871">
    <property type="entry name" value="ABC_transporter-like_CS"/>
</dbReference>
<feature type="compositionally biased region" description="Acidic residues" evidence="7">
    <location>
        <begin position="365"/>
        <end position="384"/>
    </location>
</feature>
<feature type="compositionally biased region" description="Basic and acidic residues" evidence="7">
    <location>
        <begin position="315"/>
        <end position="330"/>
    </location>
</feature>
<proteinExistence type="predicted"/>
<evidence type="ECO:0000259" key="8">
    <source>
        <dbReference type="PROSITE" id="PS50893"/>
    </source>
</evidence>
<gene>
    <name evidence="9" type="ORF">EA473_01410</name>
</gene>
<evidence type="ECO:0000256" key="6">
    <source>
        <dbReference type="ARBA" id="ARBA00023136"/>
    </source>
</evidence>
<reference evidence="9 10" key="1">
    <citation type="submission" date="2018-10" db="EMBL/GenBank/DDBJ databases">
        <title>Natrarchaeobius chitinivorans gen. nov., sp. nov., and Natrarchaeobius haloalkaliphilus sp. nov., alkaliphilic, chitin-utilizing haloarchaea from hypersaline alkaline lakes.</title>
        <authorList>
            <person name="Sorokin D.Y."/>
            <person name="Elcheninov A.G."/>
            <person name="Kostrikina N.A."/>
            <person name="Bale N.J."/>
            <person name="Sinninghe Damste J.S."/>
            <person name="Khijniak T.V."/>
            <person name="Kublanov I.V."/>
            <person name="Toshchakov S.V."/>
        </authorList>
    </citation>
    <scope>NUCLEOTIDE SEQUENCE [LARGE SCALE GENOMIC DNA]</scope>
    <source>
        <strain evidence="9 10">AArcht4T</strain>
    </source>
</reference>
<evidence type="ECO:0000256" key="2">
    <source>
        <dbReference type="ARBA" id="ARBA00022448"/>
    </source>
</evidence>
<dbReference type="Pfam" id="PF00005">
    <property type="entry name" value="ABC_tran"/>
    <property type="match status" value="1"/>
</dbReference>
<dbReference type="PANTHER" id="PTHR43297:SF2">
    <property type="entry name" value="DIPEPTIDE TRANSPORT ATP-BINDING PROTEIN DPPD"/>
    <property type="match status" value="1"/>
</dbReference>
<dbReference type="OrthoDB" id="18209at2157"/>
<dbReference type="PROSITE" id="PS00211">
    <property type="entry name" value="ABC_TRANSPORTER_1"/>
    <property type="match status" value="1"/>
</dbReference>
<dbReference type="RefSeq" id="WP_124193867.1">
    <property type="nucleotide sequence ID" value="NZ_REGA01000001.1"/>
</dbReference>
<feature type="region of interest" description="Disordered" evidence="7">
    <location>
        <begin position="345"/>
        <end position="393"/>
    </location>
</feature>
<dbReference type="FunFam" id="3.40.50.300:FF:000016">
    <property type="entry name" value="Oligopeptide ABC transporter ATP-binding component"/>
    <property type="match status" value="1"/>
</dbReference>
<keyword evidence="3" id="KW-1003">Cell membrane</keyword>
<dbReference type="InterPro" id="IPR027417">
    <property type="entry name" value="P-loop_NTPase"/>
</dbReference>
<dbReference type="AlphaFoldDB" id="A0A3N6M349"/>
<dbReference type="Pfam" id="PF08352">
    <property type="entry name" value="oligo_HPY"/>
    <property type="match status" value="1"/>
</dbReference>
<dbReference type="InterPro" id="IPR050388">
    <property type="entry name" value="ABC_Ni/Peptide_Import"/>
</dbReference>
<feature type="region of interest" description="Disordered" evidence="7">
    <location>
        <begin position="307"/>
        <end position="333"/>
    </location>
</feature>
<dbReference type="NCBIfam" id="TIGR01727">
    <property type="entry name" value="oligo_HPY"/>
    <property type="match status" value="1"/>
</dbReference>
<keyword evidence="5 9" id="KW-0067">ATP-binding</keyword>
<dbReference type="PROSITE" id="PS50893">
    <property type="entry name" value="ABC_TRANSPORTER_2"/>
    <property type="match status" value="1"/>
</dbReference>
<feature type="domain" description="ABC transporter" evidence="8">
    <location>
        <begin position="4"/>
        <end position="254"/>
    </location>
</feature>
<evidence type="ECO:0000256" key="1">
    <source>
        <dbReference type="ARBA" id="ARBA00004202"/>
    </source>
</evidence>
<evidence type="ECO:0000256" key="3">
    <source>
        <dbReference type="ARBA" id="ARBA00022475"/>
    </source>
</evidence>
<organism evidence="9 10">
    <name type="scientific">Natrarchaeobius chitinivorans</name>
    <dbReference type="NCBI Taxonomy" id="1679083"/>
    <lineage>
        <taxon>Archaea</taxon>
        <taxon>Methanobacteriati</taxon>
        <taxon>Methanobacteriota</taxon>
        <taxon>Stenosarchaea group</taxon>
        <taxon>Halobacteria</taxon>
        <taxon>Halobacteriales</taxon>
        <taxon>Natrialbaceae</taxon>
        <taxon>Natrarchaeobius</taxon>
    </lineage>
</organism>
<evidence type="ECO:0000313" key="9">
    <source>
        <dbReference type="EMBL" id="RQG97883.1"/>
    </source>
</evidence>
<dbReference type="PANTHER" id="PTHR43297">
    <property type="entry name" value="OLIGOPEPTIDE TRANSPORT ATP-BINDING PROTEIN APPD"/>
    <property type="match status" value="1"/>
</dbReference>
<dbReference type="Gene3D" id="3.40.50.300">
    <property type="entry name" value="P-loop containing nucleotide triphosphate hydrolases"/>
    <property type="match status" value="1"/>
</dbReference>
<keyword evidence="6" id="KW-0472">Membrane</keyword>
<dbReference type="GO" id="GO:0016887">
    <property type="term" value="F:ATP hydrolysis activity"/>
    <property type="evidence" value="ECO:0007669"/>
    <property type="project" value="InterPro"/>
</dbReference>
<dbReference type="SMART" id="SM00382">
    <property type="entry name" value="AAA"/>
    <property type="match status" value="1"/>
</dbReference>
<name>A0A3N6M349_NATCH</name>
<comment type="caution">
    <text evidence="9">The sequence shown here is derived from an EMBL/GenBank/DDBJ whole genome shotgun (WGS) entry which is preliminary data.</text>
</comment>
<keyword evidence="2" id="KW-0813">Transport</keyword>
<dbReference type="GO" id="GO:0005886">
    <property type="term" value="C:plasma membrane"/>
    <property type="evidence" value="ECO:0007669"/>
    <property type="project" value="UniProtKB-SubCell"/>
</dbReference>
<evidence type="ECO:0000313" key="10">
    <source>
        <dbReference type="Proteomes" id="UP000282323"/>
    </source>
</evidence>
<dbReference type="Proteomes" id="UP000282323">
    <property type="component" value="Unassembled WGS sequence"/>
</dbReference>
<dbReference type="CDD" id="cd03257">
    <property type="entry name" value="ABC_NikE_OppD_transporters"/>
    <property type="match status" value="1"/>
</dbReference>
<keyword evidence="4" id="KW-0547">Nucleotide-binding</keyword>
<sequence>MALLEVDDLTVQFYTEDGVVRAVDGFSYEIERGETFAIVGESGAGKSVASLSLLRLIERPGEIVDGEIRFRGRDVLGFSQDELRQFRGNDAAIAFQNPEAMLDPVYTVGEQIVETMRAHDIATGEAARDRAISLLERVDIADPESAYTDYPHELSGGMAQRAVIATALSCDPDLLILDEPTTGLDVTIQAQLLETLTDLAETFDTAIQLVTHDLGVVADCCDRALVMYAGRAVERAPVEELFYDPSHPYTAGLLASIPRIGDGRDRLPAVPGSPPDLVQVPTGCRFHPRCPYAEDVCATRDPKLVELETGNPVPDGRRPDHASACHEHTGNLEGGLDYEVRIVDDRGNDSTDSSGQDGAVSDGLDGAESDGQTDDETAPDDPETGGDHGERSR</sequence>
<evidence type="ECO:0000256" key="4">
    <source>
        <dbReference type="ARBA" id="ARBA00022741"/>
    </source>
</evidence>
<dbReference type="GO" id="GO:0005524">
    <property type="term" value="F:ATP binding"/>
    <property type="evidence" value="ECO:0007669"/>
    <property type="project" value="UniProtKB-KW"/>
</dbReference>
<dbReference type="SUPFAM" id="SSF52540">
    <property type="entry name" value="P-loop containing nucleoside triphosphate hydrolases"/>
    <property type="match status" value="1"/>
</dbReference>
<keyword evidence="10" id="KW-1185">Reference proteome</keyword>
<dbReference type="EMBL" id="REGA01000001">
    <property type="protein sequence ID" value="RQG97883.1"/>
    <property type="molecule type" value="Genomic_DNA"/>
</dbReference>
<accession>A0A3N6M349</accession>